<feature type="transmembrane region" description="Helical" evidence="1">
    <location>
        <begin position="171"/>
        <end position="191"/>
    </location>
</feature>
<dbReference type="PANTHER" id="PTHR40448">
    <property type="entry name" value="TWO-COMPONENT SENSOR HISTIDINE KINASE"/>
    <property type="match status" value="1"/>
</dbReference>
<dbReference type="AlphaFoldDB" id="A0A242K9G2"/>
<name>A0A242K9G2_9ENTE</name>
<dbReference type="GO" id="GO:0016301">
    <property type="term" value="F:kinase activity"/>
    <property type="evidence" value="ECO:0007669"/>
    <property type="project" value="UniProtKB-KW"/>
</dbReference>
<keyword evidence="4" id="KW-0418">Kinase</keyword>
<keyword evidence="5" id="KW-1185">Reference proteome</keyword>
<keyword evidence="1" id="KW-0812">Transmembrane</keyword>
<dbReference type="EMBL" id="NGMM01000002">
    <property type="protein sequence ID" value="OTP17190.1"/>
    <property type="molecule type" value="Genomic_DNA"/>
</dbReference>
<reference evidence="4" key="2">
    <citation type="submission" date="2017-05" db="EMBL/GenBank/DDBJ databases">
        <authorList>
            <consortium name="The Broad Institute Genomics Platform"/>
            <consortium name="The Broad Institute Genomic Center for Infectious Diseases"/>
            <person name="Earl A."/>
            <person name="Manson A."/>
            <person name="Schwartman J."/>
            <person name="Gilmore M."/>
            <person name="Abouelleil A."/>
            <person name="Cao P."/>
            <person name="Chapman S."/>
            <person name="Cusick C."/>
            <person name="Shea T."/>
            <person name="Young S."/>
            <person name="Neafsey D."/>
            <person name="Nusbaum C."/>
            <person name="Birren B."/>
        </authorList>
    </citation>
    <scope>NUCLEOTIDE SEQUENCE</scope>
    <source>
        <strain evidence="4">9E7_DIV0242</strain>
    </source>
</reference>
<dbReference type="Gene3D" id="3.30.565.10">
    <property type="entry name" value="Histidine kinase-like ATPase, C-terminal domain"/>
    <property type="match status" value="1"/>
</dbReference>
<dbReference type="EMBL" id="CP147247">
    <property type="protein sequence ID" value="WYJ90796.1"/>
    <property type="molecule type" value="Genomic_DNA"/>
</dbReference>
<feature type="transmembrane region" description="Helical" evidence="1">
    <location>
        <begin position="6"/>
        <end position="25"/>
    </location>
</feature>
<reference evidence="4" key="3">
    <citation type="submission" date="2024-03" db="EMBL/GenBank/DDBJ databases">
        <title>The Genome Sequence of Enterococcus sp. DIV0242b.</title>
        <authorList>
            <consortium name="The Broad Institute Genomics Platform"/>
            <consortium name="The Broad Institute Microbial Omics Core"/>
            <consortium name="The Broad Institute Genomic Center for Infectious Diseases"/>
            <person name="Earl A."/>
            <person name="Manson A."/>
            <person name="Gilmore M."/>
            <person name="Schwartman J."/>
            <person name="Shea T."/>
            <person name="Abouelleil A."/>
            <person name="Cao P."/>
            <person name="Chapman S."/>
            <person name="Cusick C."/>
            <person name="Young S."/>
            <person name="Neafsey D."/>
            <person name="Nusbaum C."/>
            <person name="Birren B."/>
        </authorList>
    </citation>
    <scope>NUCLEOTIDE SEQUENCE</scope>
    <source>
        <strain evidence="4">9E7_DIV0242</strain>
    </source>
</reference>
<keyword evidence="1" id="KW-0472">Membrane</keyword>
<dbReference type="PANTHER" id="PTHR40448:SF1">
    <property type="entry name" value="TWO-COMPONENT SENSOR HISTIDINE KINASE"/>
    <property type="match status" value="1"/>
</dbReference>
<dbReference type="GO" id="GO:0042802">
    <property type="term" value="F:identical protein binding"/>
    <property type="evidence" value="ECO:0007669"/>
    <property type="project" value="TreeGrafter"/>
</dbReference>
<keyword evidence="1" id="KW-1133">Transmembrane helix</keyword>
<evidence type="ECO:0000259" key="2">
    <source>
        <dbReference type="Pfam" id="PF14501"/>
    </source>
</evidence>
<dbReference type="OrthoDB" id="1652078at2"/>
<sequence length="444" mass="51485">MLNYWYVIYIALTGMLFPLANELLFWKKLTLKKIVIWNSAVILAIFSYQFLLDQKYVQFNFFEYQMESFLIAALGFLFSYHYLFKNIKVALFFTLVSDVFGKLVLILIHKLVFPEEAVGFIDRSTSEDQLMLGVLALLASYILYIVLIHLFKRRVQEIAEITILFLINPRFTQYVIPSLLFLFIVPLSNYLTDLNFGVLPFVYVLLILFFSELLIINQIIQNTITFKIRTMYITTLEDYNKNMAETAKNLLLFKHDYKNVLLTLDSFIEANDMNELKHFFTDELMQESRQIDKEDQQYLVLSQIDNAIIRSLIFSKYVEAKRKDITFSIAVTEQIQTIFEHPVVVTRILGNLLDNAIEAAAESEKATVTLKISYFSENELQLVLTNSAKDSDAELEQLKQLGYSSKAQHSGLGLASIQALSTDRVYVDYKKGTDWFEATVHIIL</sequence>
<keyword evidence="4" id="KW-0808">Transferase</keyword>
<accession>A0A242K9G2</accession>
<feature type="transmembrane region" description="Helical" evidence="1">
    <location>
        <begin position="129"/>
        <end position="151"/>
    </location>
</feature>
<feature type="domain" description="Sensor histidine kinase NatK-like C-terminal" evidence="2">
    <location>
        <begin position="344"/>
        <end position="441"/>
    </location>
</feature>
<feature type="transmembrane region" description="Helical" evidence="1">
    <location>
        <begin position="197"/>
        <end position="220"/>
    </location>
</feature>
<reference evidence="3" key="1">
    <citation type="submission" date="2017-05" db="EMBL/GenBank/DDBJ databases">
        <title>The Genome Sequence of Enterococcus sp. 9E7_DIV0242.</title>
        <authorList>
            <consortium name="The Broad Institute Genomics Platform"/>
            <consortium name="The Broad Institute Genomic Center for Infectious Diseases"/>
            <person name="Earl A."/>
            <person name="Manson A."/>
            <person name="Schwartman J."/>
            <person name="Gilmore M."/>
            <person name="Abouelleil A."/>
            <person name="Cao P."/>
            <person name="Chapman S."/>
            <person name="Cusick C."/>
            <person name="Shea T."/>
            <person name="Young S."/>
            <person name="Neafsey D."/>
            <person name="Nusbaum C."/>
            <person name="Birren B."/>
        </authorList>
    </citation>
    <scope>NUCLEOTIDE SEQUENCE [LARGE SCALE GENOMIC DNA]</scope>
    <source>
        <strain evidence="3">9E7_DIV0242</strain>
    </source>
</reference>
<feature type="transmembrane region" description="Helical" evidence="1">
    <location>
        <begin position="34"/>
        <end position="52"/>
    </location>
</feature>
<dbReference type="InterPro" id="IPR032834">
    <property type="entry name" value="NatK-like_C"/>
</dbReference>
<proteinExistence type="predicted"/>
<dbReference type="SUPFAM" id="SSF55874">
    <property type="entry name" value="ATPase domain of HSP90 chaperone/DNA topoisomerase II/histidine kinase"/>
    <property type="match status" value="1"/>
</dbReference>
<protein>
    <submittedName>
        <fullName evidence="4">Two-component system, LytTR family, sensor histidine kinase AgrC</fullName>
    </submittedName>
</protein>
<gene>
    <name evidence="3" type="ORF">A5888_001328</name>
    <name evidence="4" type="ORF">A5888_002564</name>
</gene>
<evidence type="ECO:0000313" key="5">
    <source>
        <dbReference type="Proteomes" id="UP000195141"/>
    </source>
</evidence>
<dbReference type="InterPro" id="IPR036890">
    <property type="entry name" value="HATPase_C_sf"/>
</dbReference>
<organism evidence="3">
    <name type="scientific">Candidatus Enterococcus clewellii</name>
    <dbReference type="NCBI Taxonomy" id="1834193"/>
    <lineage>
        <taxon>Bacteria</taxon>
        <taxon>Bacillati</taxon>
        <taxon>Bacillota</taxon>
        <taxon>Bacilli</taxon>
        <taxon>Lactobacillales</taxon>
        <taxon>Enterococcaceae</taxon>
        <taxon>Enterococcus</taxon>
    </lineage>
</organism>
<evidence type="ECO:0000256" key="1">
    <source>
        <dbReference type="SAM" id="Phobius"/>
    </source>
</evidence>
<evidence type="ECO:0000313" key="4">
    <source>
        <dbReference type="EMBL" id="WYJ90796.1"/>
    </source>
</evidence>
<feature type="transmembrane region" description="Helical" evidence="1">
    <location>
        <begin position="64"/>
        <end position="83"/>
    </location>
</feature>
<evidence type="ECO:0000313" key="3">
    <source>
        <dbReference type="EMBL" id="OTP17190.1"/>
    </source>
</evidence>
<dbReference type="RefSeq" id="WP_086348445.1">
    <property type="nucleotide sequence ID" value="NZ_CP147247.1"/>
</dbReference>
<dbReference type="Proteomes" id="UP000195141">
    <property type="component" value="Chromosome"/>
</dbReference>
<dbReference type="Pfam" id="PF14501">
    <property type="entry name" value="HATPase_c_5"/>
    <property type="match status" value="1"/>
</dbReference>
<feature type="transmembrane region" description="Helical" evidence="1">
    <location>
        <begin position="90"/>
        <end position="109"/>
    </location>
</feature>